<dbReference type="PANTHER" id="PTHR21666:SF270">
    <property type="entry name" value="MUREIN HYDROLASE ACTIVATOR ENVC"/>
    <property type="match status" value="1"/>
</dbReference>
<evidence type="ECO:0000313" key="2">
    <source>
        <dbReference type="EMBL" id="PXF32023.1"/>
    </source>
</evidence>
<dbReference type="InterPro" id="IPR050570">
    <property type="entry name" value="Cell_wall_metabolism_enzyme"/>
</dbReference>
<name>A0ABX5M397_9GAMM</name>
<dbReference type="SUPFAM" id="SSF51261">
    <property type="entry name" value="Duplicated hybrid motif"/>
    <property type="match status" value="1"/>
</dbReference>
<dbReference type="PANTHER" id="PTHR21666">
    <property type="entry name" value="PEPTIDASE-RELATED"/>
    <property type="match status" value="1"/>
</dbReference>
<organism evidence="2 3">
    <name type="scientific">Pokkaliibacter plantistimulans</name>
    <dbReference type="NCBI Taxonomy" id="1635171"/>
    <lineage>
        <taxon>Bacteria</taxon>
        <taxon>Pseudomonadati</taxon>
        <taxon>Pseudomonadota</taxon>
        <taxon>Gammaproteobacteria</taxon>
        <taxon>Oceanospirillales</taxon>
        <taxon>Balneatrichaceae</taxon>
        <taxon>Pokkaliibacter</taxon>
    </lineage>
</organism>
<dbReference type="EMBL" id="LAPT01000027">
    <property type="protein sequence ID" value="PXF32023.1"/>
    <property type="molecule type" value="Genomic_DNA"/>
</dbReference>
<dbReference type="Gene3D" id="2.70.70.10">
    <property type="entry name" value="Glucose Permease (Domain IIA)"/>
    <property type="match status" value="1"/>
</dbReference>
<reference evidence="2 3" key="1">
    <citation type="submission" date="2015-03" db="EMBL/GenBank/DDBJ databases">
        <authorList>
            <person name="Krishnan R."/>
            <person name="Midha S."/>
            <person name="Patil P.B."/>
            <person name="Rameshkumar N."/>
        </authorList>
    </citation>
    <scope>NUCLEOTIDE SEQUENCE [LARGE SCALE GENOMIC DNA]</scope>
    <source>
        <strain evidence="2 3">L1E11</strain>
    </source>
</reference>
<comment type="caution">
    <text evidence="2">The sequence shown here is derived from an EMBL/GenBank/DDBJ whole genome shotgun (WGS) entry which is preliminary data.</text>
</comment>
<dbReference type="InterPro" id="IPR036779">
    <property type="entry name" value="LysM_dom_sf"/>
</dbReference>
<feature type="domain" description="LysM" evidence="1">
    <location>
        <begin position="40"/>
        <end position="84"/>
    </location>
</feature>
<dbReference type="CDD" id="cd12797">
    <property type="entry name" value="M23_peptidase"/>
    <property type="match status" value="1"/>
</dbReference>
<evidence type="ECO:0000259" key="1">
    <source>
        <dbReference type="PROSITE" id="PS51782"/>
    </source>
</evidence>
<dbReference type="Pfam" id="PF01551">
    <property type="entry name" value="Peptidase_M23"/>
    <property type="match status" value="1"/>
</dbReference>
<accession>A0ABX5M397</accession>
<dbReference type="Gene3D" id="3.10.350.10">
    <property type="entry name" value="LysM domain"/>
    <property type="match status" value="1"/>
</dbReference>
<keyword evidence="3" id="KW-1185">Reference proteome</keyword>
<proteinExistence type="predicted"/>
<dbReference type="CDD" id="cd00118">
    <property type="entry name" value="LysM"/>
    <property type="match status" value="1"/>
</dbReference>
<protein>
    <recommendedName>
        <fullName evidence="1">LysM domain-containing protein</fullName>
    </recommendedName>
</protein>
<dbReference type="InterPro" id="IPR018392">
    <property type="entry name" value="LysM"/>
</dbReference>
<sequence>MSLLSTLNAPRSLRLALPLLILALLLGGCGSNPPLPSDTQTYYVKAGDTFYSIARRYGISVKTLSRLNPDANPSRIEIGDKLKVPTDAVVRHLAYPVSHPDYSSGFGMRDGRMHNGVDFRGPSGTSVLAAGQGKVVFSGNMRGYGRIIIIDHGGGFQTVYAHNSVNLVDKGETVQQGQPVARMGNSGHANGTHVHFEVRIHGQAVNPMSYLH</sequence>
<evidence type="ECO:0000313" key="3">
    <source>
        <dbReference type="Proteomes" id="UP000248090"/>
    </source>
</evidence>
<dbReference type="InterPro" id="IPR016047">
    <property type="entry name" value="M23ase_b-sheet_dom"/>
</dbReference>
<gene>
    <name evidence="2" type="ORF">WH50_06760</name>
</gene>
<dbReference type="SMART" id="SM00257">
    <property type="entry name" value="LysM"/>
    <property type="match status" value="1"/>
</dbReference>
<dbReference type="InterPro" id="IPR011055">
    <property type="entry name" value="Dup_hybrid_motif"/>
</dbReference>
<dbReference type="Proteomes" id="UP000248090">
    <property type="component" value="Unassembled WGS sequence"/>
</dbReference>
<dbReference type="PROSITE" id="PS51782">
    <property type="entry name" value="LYSM"/>
    <property type="match status" value="1"/>
</dbReference>
<dbReference type="RefSeq" id="WP_110186652.1">
    <property type="nucleotide sequence ID" value="NZ_CP177354.1"/>
</dbReference>
<dbReference type="Pfam" id="PF01476">
    <property type="entry name" value="LysM"/>
    <property type="match status" value="1"/>
</dbReference>